<keyword evidence="4" id="KW-0539">Nucleus</keyword>
<evidence type="ECO:0000256" key="3">
    <source>
        <dbReference type="ARBA" id="ARBA00023161"/>
    </source>
</evidence>
<keyword evidence="3" id="KW-0866">Nonsense-mediated mRNA decay</keyword>
<dbReference type="GO" id="GO:0005737">
    <property type="term" value="C:cytoplasm"/>
    <property type="evidence" value="ECO:0007669"/>
    <property type="project" value="TreeGrafter"/>
</dbReference>
<feature type="region of interest" description="Disordered" evidence="5">
    <location>
        <begin position="209"/>
        <end position="516"/>
    </location>
</feature>
<evidence type="ECO:0000256" key="2">
    <source>
        <dbReference type="ARBA" id="ARBA00005991"/>
    </source>
</evidence>
<dbReference type="EMBL" id="ML179047">
    <property type="protein sequence ID" value="THV05723.1"/>
    <property type="molecule type" value="Genomic_DNA"/>
</dbReference>
<feature type="region of interest" description="Disordered" evidence="5">
    <location>
        <begin position="1"/>
        <end position="46"/>
    </location>
</feature>
<dbReference type="PANTHER" id="PTHR13112:SF0">
    <property type="entry name" value="FI21285P1"/>
    <property type="match status" value="1"/>
</dbReference>
<proteinExistence type="inferred from homology"/>
<feature type="compositionally biased region" description="Low complexity" evidence="5">
    <location>
        <begin position="265"/>
        <end position="274"/>
    </location>
</feature>
<feature type="compositionally biased region" description="Basic and acidic residues" evidence="5">
    <location>
        <begin position="223"/>
        <end position="237"/>
    </location>
</feature>
<dbReference type="CDD" id="cd12455">
    <property type="entry name" value="RRM_like_Smg4_UPF3"/>
    <property type="match status" value="1"/>
</dbReference>
<dbReference type="InterPro" id="IPR039722">
    <property type="entry name" value="Upf3"/>
</dbReference>
<dbReference type="GO" id="GO:0003729">
    <property type="term" value="F:mRNA binding"/>
    <property type="evidence" value="ECO:0007669"/>
    <property type="project" value="TreeGrafter"/>
</dbReference>
<dbReference type="GO" id="GO:0005730">
    <property type="term" value="C:nucleolus"/>
    <property type="evidence" value="ECO:0007669"/>
    <property type="project" value="TreeGrafter"/>
</dbReference>
<comment type="subcellular location">
    <subcellularLocation>
        <location evidence="1">Nucleus</location>
    </subcellularLocation>
</comment>
<dbReference type="SUPFAM" id="SSF54928">
    <property type="entry name" value="RNA-binding domain, RBD"/>
    <property type="match status" value="1"/>
</dbReference>
<organism evidence="7 8">
    <name type="scientific">Dendrothele bispora (strain CBS 962.96)</name>
    <dbReference type="NCBI Taxonomy" id="1314807"/>
    <lineage>
        <taxon>Eukaryota</taxon>
        <taxon>Fungi</taxon>
        <taxon>Dikarya</taxon>
        <taxon>Basidiomycota</taxon>
        <taxon>Agaricomycotina</taxon>
        <taxon>Agaricomycetes</taxon>
        <taxon>Agaricomycetidae</taxon>
        <taxon>Agaricales</taxon>
        <taxon>Agaricales incertae sedis</taxon>
        <taxon>Dendrothele</taxon>
    </lineage>
</organism>
<reference evidence="7 8" key="1">
    <citation type="journal article" date="2019" name="Nat. Ecol. Evol.">
        <title>Megaphylogeny resolves global patterns of mushroom evolution.</title>
        <authorList>
            <person name="Varga T."/>
            <person name="Krizsan K."/>
            <person name="Foldi C."/>
            <person name="Dima B."/>
            <person name="Sanchez-Garcia M."/>
            <person name="Sanchez-Ramirez S."/>
            <person name="Szollosi G.J."/>
            <person name="Szarkandi J.G."/>
            <person name="Papp V."/>
            <person name="Albert L."/>
            <person name="Andreopoulos W."/>
            <person name="Angelini C."/>
            <person name="Antonin V."/>
            <person name="Barry K.W."/>
            <person name="Bougher N.L."/>
            <person name="Buchanan P."/>
            <person name="Buyck B."/>
            <person name="Bense V."/>
            <person name="Catcheside P."/>
            <person name="Chovatia M."/>
            <person name="Cooper J."/>
            <person name="Damon W."/>
            <person name="Desjardin D."/>
            <person name="Finy P."/>
            <person name="Geml J."/>
            <person name="Haridas S."/>
            <person name="Hughes K."/>
            <person name="Justo A."/>
            <person name="Karasinski D."/>
            <person name="Kautmanova I."/>
            <person name="Kiss B."/>
            <person name="Kocsube S."/>
            <person name="Kotiranta H."/>
            <person name="LaButti K.M."/>
            <person name="Lechner B.E."/>
            <person name="Liimatainen K."/>
            <person name="Lipzen A."/>
            <person name="Lukacs Z."/>
            <person name="Mihaltcheva S."/>
            <person name="Morgado L.N."/>
            <person name="Niskanen T."/>
            <person name="Noordeloos M.E."/>
            <person name="Ohm R.A."/>
            <person name="Ortiz-Santana B."/>
            <person name="Ovrebo C."/>
            <person name="Racz N."/>
            <person name="Riley R."/>
            <person name="Savchenko A."/>
            <person name="Shiryaev A."/>
            <person name="Soop K."/>
            <person name="Spirin V."/>
            <person name="Szebenyi C."/>
            <person name="Tomsovsky M."/>
            <person name="Tulloss R.E."/>
            <person name="Uehling J."/>
            <person name="Grigoriev I.V."/>
            <person name="Vagvolgyi C."/>
            <person name="Papp T."/>
            <person name="Martin F.M."/>
            <person name="Miettinen O."/>
            <person name="Hibbett D.S."/>
            <person name="Nagy L.G."/>
        </authorList>
    </citation>
    <scope>NUCLEOTIDE SEQUENCE [LARGE SCALE GENOMIC DNA]</scope>
    <source>
        <strain evidence="7 8">CBS 962.96</strain>
    </source>
</reference>
<dbReference type="InterPro" id="IPR005120">
    <property type="entry name" value="UPF3_dom"/>
</dbReference>
<evidence type="ECO:0000259" key="6">
    <source>
        <dbReference type="Pfam" id="PF03467"/>
    </source>
</evidence>
<dbReference type="InterPro" id="IPR035979">
    <property type="entry name" value="RBD_domain_sf"/>
</dbReference>
<dbReference type="InterPro" id="IPR012677">
    <property type="entry name" value="Nucleotide-bd_a/b_plait_sf"/>
</dbReference>
<dbReference type="GO" id="GO:0045727">
    <property type="term" value="P:positive regulation of translation"/>
    <property type="evidence" value="ECO:0007669"/>
    <property type="project" value="TreeGrafter"/>
</dbReference>
<dbReference type="PANTHER" id="PTHR13112">
    <property type="entry name" value="UPF3 REGULATOR OF NONSENSE TRANSCRIPTS-LIKE PROTEIN"/>
    <property type="match status" value="1"/>
</dbReference>
<feature type="domain" description="UPF3" evidence="6">
    <location>
        <begin position="44"/>
        <end position="205"/>
    </location>
</feature>
<evidence type="ECO:0000313" key="7">
    <source>
        <dbReference type="EMBL" id="THV05723.1"/>
    </source>
</evidence>
<dbReference type="OrthoDB" id="18087at2759"/>
<feature type="compositionally biased region" description="Polar residues" evidence="5">
    <location>
        <begin position="473"/>
        <end position="482"/>
    </location>
</feature>
<accession>A0A4S8MRJ2</accession>
<evidence type="ECO:0000256" key="4">
    <source>
        <dbReference type="ARBA" id="ARBA00023242"/>
    </source>
</evidence>
<protein>
    <recommendedName>
        <fullName evidence="6">UPF3 domain-containing protein</fullName>
    </recommendedName>
</protein>
<feature type="compositionally biased region" description="Low complexity" evidence="5">
    <location>
        <begin position="1"/>
        <end position="12"/>
    </location>
</feature>
<comment type="similarity">
    <text evidence="2">Belongs to the RENT3 family.</text>
</comment>
<sequence length="516" mass="54528">MSTATAAPPATTGFKHKPKKEKEREKKEKKEKKEKQHQQQPHSERLKVIVRRLPPNLPEEIFWQSVQNWVTDETVTWKAFYQGKFRSRLNKENVSSRAYIAFKSEEPLSLFSREYDGHLFRDKAGNEAQAVVEFAPYQKVPSDKKKADARNGTIEKDEDYISFINSLNASSTSEPVSVEALIASTQPAPQPKTTPLLEALKAEKAEKAAAKEKAALRHHHHIHPTEIIKKEDKDKKKGSAAPAASSKGTEAVSALAPGSKKAKKAAAAAAKEAASTPVTIATRPGGPSKVSKAAARHQGGAQTKAVAAGLAATPAAPATSDASGSGSANNASVERSTSPVAAPAASGSTSRRGRPVLGLGSRQFEAALSGAGVVGDQKSRRQKAREREERVKEEKEKAKEEGGGGDKDSPAVASTSGSNDIPAKHPPSSPKRDRNRRKPSVSGQGASTVVPMILGRIDDPPPTPTILKRENVTGDSSLPSPQVGTPGVIPGPGIGSGRGRGRGRGRGGRGGTPRGV</sequence>
<dbReference type="GO" id="GO:0000184">
    <property type="term" value="P:nuclear-transcribed mRNA catabolic process, nonsense-mediated decay"/>
    <property type="evidence" value="ECO:0007669"/>
    <property type="project" value="UniProtKB-KW"/>
</dbReference>
<feature type="compositionally biased region" description="Low complexity" evidence="5">
    <location>
        <begin position="239"/>
        <end position="248"/>
    </location>
</feature>
<dbReference type="Proteomes" id="UP000297245">
    <property type="component" value="Unassembled WGS sequence"/>
</dbReference>
<evidence type="ECO:0000256" key="1">
    <source>
        <dbReference type="ARBA" id="ARBA00004123"/>
    </source>
</evidence>
<dbReference type="AlphaFoldDB" id="A0A4S8MRJ2"/>
<evidence type="ECO:0000256" key="5">
    <source>
        <dbReference type="SAM" id="MobiDB-lite"/>
    </source>
</evidence>
<gene>
    <name evidence="7" type="ORF">K435DRAFT_849719</name>
</gene>
<keyword evidence="8" id="KW-1185">Reference proteome</keyword>
<evidence type="ECO:0000313" key="8">
    <source>
        <dbReference type="Proteomes" id="UP000297245"/>
    </source>
</evidence>
<dbReference type="Pfam" id="PF03467">
    <property type="entry name" value="Smg4_UPF3"/>
    <property type="match status" value="1"/>
</dbReference>
<feature type="compositionally biased region" description="Low complexity" evidence="5">
    <location>
        <begin position="305"/>
        <end position="333"/>
    </location>
</feature>
<feature type="compositionally biased region" description="Basic and acidic residues" evidence="5">
    <location>
        <begin position="20"/>
        <end position="46"/>
    </location>
</feature>
<dbReference type="Gene3D" id="3.30.70.330">
    <property type="match status" value="1"/>
</dbReference>
<name>A0A4S8MRJ2_DENBC</name>
<feature type="compositionally biased region" description="Basic and acidic residues" evidence="5">
    <location>
        <begin position="385"/>
        <end position="409"/>
    </location>
</feature>